<dbReference type="InterPro" id="IPR055294">
    <property type="entry name" value="FBL60-like"/>
</dbReference>
<evidence type="ECO:0000313" key="3">
    <source>
        <dbReference type="Proteomes" id="UP000029120"/>
    </source>
</evidence>
<dbReference type="EMBL" id="CM002873">
    <property type="protein sequence ID" value="KFK35131.1"/>
    <property type="molecule type" value="Genomic_DNA"/>
</dbReference>
<dbReference type="CDD" id="cd22160">
    <property type="entry name" value="F-box_AtFBL13-like"/>
    <property type="match status" value="1"/>
</dbReference>
<evidence type="ECO:0000313" key="2">
    <source>
        <dbReference type="EMBL" id="KFK35131.1"/>
    </source>
</evidence>
<dbReference type="OMA" id="FTIGCEN"/>
<dbReference type="OrthoDB" id="612216at2759"/>
<proteinExistence type="predicted"/>
<dbReference type="PANTHER" id="PTHR31293">
    <property type="entry name" value="RNI-LIKE SUPERFAMILY PROTEIN"/>
    <property type="match status" value="1"/>
</dbReference>
<keyword evidence="3" id="KW-1185">Reference proteome</keyword>
<dbReference type="InterPro" id="IPR055411">
    <property type="entry name" value="LRR_FXL15/At3g58940/PEG3-like"/>
</dbReference>
<dbReference type="InterPro" id="IPR032675">
    <property type="entry name" value="LRR_dom_sf"/>
</dbReference>
<dbReference type="SUPFAM" id="SSF52047">
    <property type="entry name" value="RNI-like"/>
    <property type="match status" value="1"/>
</dbReference>
<reference evidence="3" key="1">
    <citation type="journal article" date="2015" name="Nat. Plants">
        <title>Genome expansion of Arabis alpina linked with retrotransposition and reduced symmetric DNA methylation.</title>
        <authorList>
            <person name="Willing E.M."/>
            <person name="Rawat V."/>
            <person name="Mandakova T."/>
            <person name="Maumus F."/>
            <person name="James G.V."/>
            <person name="Nordstroem K.J."/>
            <person name="Becker C."/>
            <person name="Warthmann N."/>
            <person name="Chica C."/>
            <person name="Szarzynska B."/>
            <person name="Zytnicki M."/>
            <person name="Albani M.C."/>
            <person name="Kiefer C."/>
            <person name="Bergonzi S."/>
            <person name="Castaings L."/>
            <person name="Mateos J.L."/>
            <person name="Berns M.C."/>
            <person name="Bujdoso N."/>
            <person name="Piofczyk T."/>
            <person name="de Lorenzo L."/>
            <person name="Barrero-Sicilia C."/>
            <person name="Mateos I."/>
            <person name="Piednoel M."/>
            <person name="Hagmann J."/>
            <person name="Chen-Min-Tao R."/>
            <person name="Iglesias-Fernandez R."/>
            <person name="Schuster S.C."/>
            <person name="Alonso-Blanco C."/>
            <person name="Roudier F."/>
            <person name="Carbonero P."/>
            <person name="Paz-Ares J."/>
            <person name="Davis S.J."/>
            <person name="Pecinka A."/>
            <person name="Quesneville H."/>
            <person name="Colot V."/>
            <person name="Lysak M.A."/>
            <person name="Weigel D."/>
            <person name="Coupland G."/>
            <person name="Schneeberger K."/>
        </authorList>
    </citation>
    <scope>NUCLEOTIDE SEQUENCE [LARGE SCALE GENOMIC DNA]</scope>
    <source>
        <strain evidence="3">cv. Pajares</strain>
    </source>
</reference>
<dbReference type="Gramene" id="KFK35131">
    <property type="protein sequence ID" value="KFK35131"/>
    <property type="gene ID" value="AALP_AA5G241700"/>
</dbReference>
<dbReference type="Gene3D" id="1.20.1280.50">
    <property type="match status" value="1"/>
</dbReference>
<gene>
    <name evidence="2" type="ordered locus">AALP_Aa5g241700</name>
</gene>
<sequence length="480" mass="54601">MDRISNLQDELLCHVLSFLSVKEAALTSVLAKRWRNLFAFVPTLELDDSVFLHPEEGKRERDGVLQSFMDFADRVLALQGDSPIKKLTLNVNSGVDSDRVNRWIRNVLQRGVSDLKLFIGFGDEYRLPPEIFVSKTLVKLLVKLSVFHGFDLDWHVLGISLPMLTDLYLCSVEFCVDQFEMFLPTCPVLETLLMRHIKWNNSNVTVSSASLKKLIIESNGWSEHFVNPKSISFDTPSLVYFEYSDLVAEDYPKVNLTNLVMARIDLQLTEDQIDRGRDPNIDGLEDDGDNVFLRFGNAGKLFSGVKNVQKLYLSSDSLEVLSLCCESVPVFNNLKILHILSSENRGWQAMPVLLKNCPHLELLVFDGLLHHVTDRCGDACDCVSREDKGRSLTSSRVKMLCINGFRGTLRELKMIEHFLVSFPSLVVMQIFAEEKGHTFFEDPEMFKLVEEKLNIYGKLSSCDVKLVMPSDPLYKKKMTA</sequence>
<protein>
    <recommendedName>
        <fullName evidence="1">FBD domain-containing protein</fullName>
    </recommendedName>
</protein>
<dbReference type="InterPro" id="IPR006566">
    <property type="entry name" value="FBD"/>
</dbReference>
<dbReference type="PANTHER" id="PTHR31293:SF25">
    <property type="entry name" value="F-BOX_RNI SUPERFAMILY PROTEIN"/>
    <property type="match status" value="1"/>
</dbReference>
<dbReference type="InterPro" id="IPR036047">
    <property type="entry name" value="F-box-like_dom_sf"/>
</dbReference>
<evidence type="ECO:0000259" key="1">
    <source>
        <dbReference type="SMART" id="SM00579"/>
    </source>
</evidence>
<feature type="domain" description="FBD" evidence="1">
    <location>
        <begin position="390"/>
        <end position="467"/>
    </location>
</feature>
<dbReference type="Pfam" id="PF00646">
    <property type="entry name" value="F-box"/>
    <property type="match status" value="1"/>
</dbReference>
<dbReference type="InterPro" id="IPR053781">
    <property type="entry name" value="F-box_AtFBL13-like"/>
</dbReference>
<accession>A0A087GZ29</accession>
<dbReference type="AlphaFoldDB" id="A0A087GZ29"/>
<organism evidence="2 3">
    <name type="scientific">Arabis alpina</name>
    <name type="common">Alpine rock-cress</name>
    <dbReference type="NCBI Taxonomy" id="50452"/>
    <lineage>
        <taxon>Eukaryota</taxon>
        <taxon>Viridiplantae</taxon>
        <taxon>Streptophyta</taxon>
        <taxon>Embryophyta</taxon>
        <taxon>Tracheophyta</taxon>
        <taxon>Spermatophyta</taxon>
        <taxon>Magnoliopsida</taxon>
        <taxon>eudicotyledons</taxon>
        <taxon>Gunneridae</taxon>
        <taxon>Pentapetalae</taxon>
        <taxon>rosids</taxon>
        <taxon>malvids</taxon>
        <taxon>Brassicales</taxon>
        <taxon>Brassicaceae</taxon>
        <taxon>Arabideae</taxon>
        <taxon>Arabis</taxon>
    </lineage>
</organism>
<dbReference type="InterPro" id="IPR001810">
    <property type="entry name" value="F-box_dom"/>
</dbReference>
<dbReference type="SUPFAM" id="SSF81383">
    <property type="entry name" value="F-box domain"/>
    <property type="match status" value="1"/>
</dbReference>
<dbReference type="Pfam" id="PF24758">
    <property type="entry name" value="LRR_At5g56370"/>
    <property type="match status" value="1"/>
</dbReference>
<dbReference type="SMART" id="SM00579">
    <property type="entry name" value="FBD"/>
    <property type="match status" value="1"/>
</dbReference>
<name>A0A087GZ29_ARAAL</name>
<dbReference type="Gene3D" id="3.80.10.10">
    <property type="entry name" value="Ribonuclease Inhibitor"/>
    <property type="match status" value="1"/>
</dbReference>
<dbReference type="Proteomes" id="UP000029120">
    <property type="component" value="Chromosome 5"/>
</dbReference>